<sequence length="102" mass="11488">MVDALIVTPDYLLLPGASQLLQHNRPGTFIPRWSRVAGGLETRMRISHGNDDHEVSTRQGHDLSLARTSCQHLAAMIHTVLYRPTLPTMTGSWHDLARRPLR</sequence>
<protein>
    <submittedName>
        <fullName evidence="1">Uncharacterized protein</fullName>
    </submittedName>
</protein>
<dbReference type="AlphaFoldDB" id="A0AAE0YMW3"/>
<accession>A0AAE0YMW3</accession>
<proteinExistence type="predicted"/>
<evidence type="ECO:0000313" key="1">
    <source>
        <dbReference type="EMBL" id="KAK3751225.1"/>
    </source>
</evidence>
<comment type="caution">
    <text evidence="1">The sequence shown here is derived from an EMBL/GenBank/DDBJ whole genome shotgun (WGS) entry which is preliminary data.</text>
</comment>
<evidence type="ECO:0000313" key="2">
    <source>
        <dbReference type="Proteomes" id="UP001283361"/>
    </source>
</evidence>
<name>A0AAE0YMW3_9GAST</name>
<reference evidence="1" key="1">
    <citation type="journal article" date="2023" name="G3 (Bethesda)">
        <title>A reference genome for the long-term kleptoplast-retaining sea slug Elysia crispata morphotype clarki.</title>
        <authorList>
            <person name="Eastman K.E."/>
            <person name="Pendleton A.L."/>
            <person name="Shaikh M.A."/>
            <person name="Suttiyut T."/>
            <person name="Ogas R."/>
            <person name="Tomko P."/>
            <person name="Gavelis G."/>
            <person name="Widhalm J.R."/>
            <person name="Wisecaver J.H."/>
        </authorList>
    </citation>
    <scope>NUCLEOTIDE SEQUENCE</scope>
    <source>
        <strain evidence="1">ECLA1</strain>
    </source>
</reference>
<organism evidence="1 2">
    <name type="scientific">Elysia crispata</name>
    <name type="common">lettuce slug</name>
    <dbReference type="NCBI Taxonomy" id="231223"/>
    <lineage>
        <taxon>Eukaryota</taxon>
        <taxon>Metazoa</taxon>
        <taxon>Spiralia</taxon>
        <taxon>Lophotrochozoa</taxon>
        <taxon>Mollusca</taxon>
        <taxon>Gastropoda</taxon>
        <taxon>Heterobranchia</taxon>
        <taxon>Euthyneura</taxon>
        <taxon>Panpulmonata</taxon>
        <taxon>Sacoglossa</taxon>
        <taxon>Placobranchoidea</taxon>
        <taxon>Plakobranchidae</taxon>
        <taxon>Elysia</taxon>
    </lineage>
</organism>
<gene>
    <name evidence="1" type="ORF">RRG08_023982</name>
</gene>
<dbReference type="EMBL" id="JAWDGP010005834">
    <property type="protein sequence ID" value="KAK3751225.1"/>
    <property type="molecule type" value="Genomic_DNA"/>
</dbReference>
<dbReference type="Proteomes" id="UP001283361">
    <property type="component" value="Unassembled WGS sequence"/>
</dbReference>
<keyword evidence="2" id="KW-1185">Reference proteome</keyword>